<dbReference type="Proteomes" id="UP000315700">
    <property type="component" value="Chromosome"/>
</dbReference>
<dbReference type="InterPro" id="IPR008909">
    <property type="entry name" value="DALR_anticod-bd"/>
</dbReference>
<evidence type="ECO:0000313" key="15">
    <source>
        <dbReference type="EMBL" id="QDT55528.1"/>
    </source>
</evidence>
<dbReference type="Pfam" id="PF05746">
    <property type="entry name" value="DALR_1"/>
    <property type="match status" value="1"/>
</dbReference>
<keyword evidence="4 9" id="KW-0547">Nucleotide-binding</keyword>
<dbReference type="FunFam" id="1.10.730.10:FF:000006">
    <property type="entry name" value="Arginyl-tRNA synthetase 2, mitochondrial"/>
    <property type="match status" value="1"/>
</dbReference>
<dbReference type="InterPro" id="IPR036695">
    <property type="entry name" value="Arg-tRNA-synth_N_sf"/>
</dbReference>
<dbReference type="Pfam" id="PF00750">
    <property type="entry name" value="tRNA-synt_1d"/>
    <property type="match status" value="2"/>
</dbReference>
<evidence type="ECO:0000256" key="4">
    <source>
        <dbReference type="ARBA" id="ARBA00022741"/>
    </source>
</evidence>
<dbReference type="PANTHER" id="PTHR11956">
    <property type="entry name" value="ARGINYL-TRNA SYNTHETASE"/>
    <property type="match status" value="1"/>
</dbReference>
<evidence type="ECO:0000256" key="7">
    <source>
        <dbReference type="ARBA" id="ARBA00023146"/>
    </source>
</evidence>
<dbReference type="InParanoid" id="A0A517SHB7"/>
<dbReference type="SUPFAM" id="SSF55190">
    <property type="entry name" value="Arginyl-tRNA synthetase (ArgRS), N-terminal 'additional' domain"/>
    <property type="match status" value="1"/>
</dbReference>
<dbReference type="HAMAP" id="MF_00123">
    <property type="entry name" value="Arg_tRNA_synth"/>
    <property type="match status" value="1"/>
</dbReference>
<evidence type="ECO:0000313" key="16">
    <source>
        <dbReference type="Proteomes" id="UP000315700"/>
    </source>
</evidence>
<protein>
    <recommendedName>
        <fullName evidence="9">Arginine--tRNA ligase</fullName>
        <ecNumber evidence="9">6.1.1.19</ecNumber>
    </recommendedName>
    <alternativeName>
        <fullName evidence="9">Arginyl-tRNA synthetase</fullName>
        <shortName evidence="9">ArgRS</shortName>
    </alternativeName>
</protein>
<comment type="subunit">
    <text evidence="9">Monomer.</text>
</comment>
<dbReference type="InterPro" id="IPR014729">
    <property type="entry name" value="Rossmann-like_a/b/a_fold"/>
</dbReference>
<dbReference type="CDD" id="cd00671">
    <property type="entry name" value="ArgRS_core"/>
    <property type="match status" value="1"/>
</dbReference>
<dbReference type="KEGG" id="ccos:Pan44_35720"/>
<accession>A0A517SHB7</accession>
<feature type="short sequence motif" description="'HIGH' region" evidence="9">
    <location>
        <begin position="126"/>
        <end position="136"/>
    </location>
</feature>
<dbReference type="Gene3D" id="3.40.50.620">
    <property type="entry name" value="HUPs"/>
    <property type="match status" value="1"/>
</dbReference>
<dbReference type="OrthoDB" id="9805987at2"/>
<dbReference type="PROSITE" id="PS00178">
    <property type="entry name" value="AA_TRNA_LIGASE_I"/>
    <property type="match status" value="1"/>
</dbReference>
<organism evidence="15 16">
    <name type="scientific">Caulifigura coniformis</name>
    <dbReference type="NCBI Taxonomy" id="2527983"/>
    <lineage>
        <taxon>Bacteria</taxon>
        <taxon>Pseudomonadati</taxon>
        <taxon>Planctomycetota</taxon>
        <taxon>Planctomycetia</taxon>
        <taxon>Planctomycetales</taxon>
        <taxon>Planctomycetaceae</taxon>
        <taxon>Caulifigura</taxon>
    </lineage>
</organism>
<evidence type="ECO:0000256" key="6">
    <source>
        <dbReference type="ARBA" id="ARBA00022917"/>
    </source>
</evidence>
<sequence>MNILAELQSRFARVLTDYTTPDQVAQFAAMVRPAQDARFGDYQANCAMPLAKQAGMNPRDLATQIIGKLDLSDLCHPAEIAGPGFINLKVRDDVLQAIVNKVDGDPRLGVETVPTPRSIIVDFSGPNVAKPMHVGHLRSTVIGAAIDRTLRFLGHNVVSDNHLGDWGTQFGMILYGYKNFLDQAAYQKNAVDELARLYRLVNTVSDYLTAKASLPRLAADLNSAKDRVAAAEAENAKDKAAQAALKKLRTEVTVATDDLKSAEKKVAAGDADPVIRDLAEKHSNIARAARDETAKLHAGDSENRKLWNEFLPACITALNKIYDRLGVRFDKVLGESFYDPFLEEVVKDLKAKGLARESDGAQCVFLDGRAAPFIVQKADGAFTYATTDLATINYRLRQFQADAILYVVDDRQSDHFEMLFETTRLLGNTAVDLRHVKFGTVMGEDGKPFKTRAGDTVGLESLLDEAIREARKIVDENDDAKRDDNEQPAPELDEATRAAVAEAVGLGGIKYADLHHNRESDYIFSWSKMLAKTGDTATYMQYAYARTRGILRRAEAAGTAVGDAELVLTLPAERHLGLHIARFPEAIAAMVNDYRPNLLTSYLFDLANGFSSFYDACPVMKEPDAKLRASRLKLVDLTGRIIRQGLELLGIPVCERM</sequence>
<dbReference type="InterPro" id="IPR035684">
    <property type="entry name" value="ArgRS_core"/>
</dbReference>
<feature type="domain" description="Arginyl tRNA synthetase N-terminal" evidence="14">
    <location>
        <begin position="1"/>
        <end position="90"/>
    </location>
</feature>
<comment type="subcellular location">
    <subcellularLocation>
        <location evidence="9">Cytoplasm</location>
    </subcellularLocation>
</comment>
<keyword evidence="16" id="KW-1185">Reference proteome</keyword>
<dbReference type="NCBIfam" id="TIGR00456">
    <property type="entry name" value="argS"/>
    <property type="match status" value="1"/>
</dbReference>
<dbReference type="PRINTS" id="PR01038">
    <property type="entry name" value="TRNASYNTHARG"/>
</dbReference>
<evidence type="ECO:0000256" key="11">
    <source>
        <dbReference type="SAM" id="Coils"/>
    </source>
</evidence>
<evidence type="ECO:0000256" key="8">
    <source>
        <dbReference type="ARBA" id="ARBA00049339"/>
    </source>
</evidence>
<evidence type="ECO:0000259" key="14">
    <source>
        <dbReference type="SMART" id="SM01016"/>
    </source>
</evidence>
<dbReference type="InterPro" id="IPR005148">
    <property type="entry name" value="Arg-tRNA-synth_N"/>
</dbReference>
<dbReference type="GO" id="GO:0006420">
    <property type="term" value="P:arginyl-tRNA aminoacylation"/>
    <property type="evidence" value="ECO:0007669"/>
    <property type="project" value="UniProtKB-UniRule"/>
</dbReference>
<evidence type="ECO:0000256" key="9">
    <source>
        <dbReference type="HAMAP-Rule" id="MF_00123"/>
    </source>
</evidence>
<dbReference type="GO" id="GO:0005524">
    <property type="term" value="F:ATP binding"/>
    <property type="evidence" value="ECO:0007669"/>
    <property type="project" value="UniProtKB-UniRule"/>
</dbReference>
<reference evidence="15 16" key="1">
    <citation type="submission" date="2019-02" db="EMBL/GenBank/DDBJ databases">
        <title>Deep-cultivation of Planctomycetes and their phenomic and genomic characterization uncovers novel biology.</title>
        <authorList>
            <person name="Wiegand S."/>
            <person name="Jogler M."/>
            <person name="Boedeker C."/>
            <person name="Pinto D."/>
            <person name="Vollmers J."/>
            <person name="Rivas-Marin E."/>
            <person name="Kohn T."/>
            <person name="Peeters S.H."/>
            <person name="Heuer A."/>
            <person name="Rast P."/>
            <person name="Oberbeckmann S."/>
            <person name="Bunk B."/>
            <person name="Jeske O."/>
            <person name="Meyerdierks A."/>
            <person name="Storesund J.E."/>
            <person name="Kallscheuer N."/>
            <person name="Luecker S."/>
            <person name="Lage O.M."/>
            <person name="Pohl T."/>
            <person name="Merkel B.J."/>
            <person name="Hornburger P."/>
            <person name="Mueller R.-W."/>
            <person name="Bruemmer F."/>
            <person name="Labrenz M."/>
            <person name="Spormann A.M."/>
            <person name="Op den Camp H."/>
            <person name="Overmann J."/>
            <person name="Amann R."/>
            <person name="Jetten M.S.M."/>
            <person name="Mascher T."/>
            <person name="Medema M.H."/>
            <person name="Devos D.P."/>
            <person name="Kaster A.-K."/>
            <person name="Ovreas L."/>
            <person name="Rohde M."/>
            <person name="Galperin M.Y."/>
            <person name="Jogler C."/>
        </authorList>
    </citation>
    <scope>NUCLEOTIDE SEQUENCE [LARGE SCALE GENOMIC DNA]</scope>
    <source>
        <strain evidence="15 16">Pan44</strain>
    </source>
</reference>
<dbReference type="Gene3D" id="3.30.1360.70">
    <property type="entry name" value="Arginyl tRNA synthetase N-terminal domain"/>
    <property type="match status" value="1"/>
</dbReference>
<dbReference type="SUPFAM" id="SSF52374">
    <property type="entry name" value="Nucleotidylyl transferase"/>
    <property type="match status" value="1"/>
</dbReference>
<feature type="domain" description="DALR anticodon binding" evidence="13">
    <location>
        <begin position="540"/>
        <end position="657"/>
    </location>
</feature>
<evidence type="ECO:0000256" key="1">
    <source>
        <dbReference type="ARBA" id="ARBA00005594"/>
    </source>
</evidence>
<dbReference type="GO" id="GO:0005737">
    <property type="term" value="C:cytoplasm"/>
    <property type="evidence" value="ECO:0007669"/>
    <property type="project" value="UniProtKB-SubCell"/>
</dbReference>
<dbReference type="GO" id="GO:0004814">
    <property type="term" value="F:arginine-tRNA ligase activity"/>
    <property type="evidence" value="ECO:0007669"/>
    <property type="project" value="UniProtKB-UniRule"/>
</dbReference>
<evidence type="ECO:0000256" key="12">
    <source>
        <dbReference type="SAM" id="MobiDB-lite"/>
    </source>
</evidence>
<keyword evidence="6 9" id="KW-0648">Protein biosynthesis</keyword>
<feature type="coiled-coil region" evidence="11">
    <location>
        <begin position="214"/>
        <end position="265"/>
    </location>
</feature>
<dbReference type="EMBL" id="CP036271">
    <property type="protein sequence ID" value="QDT55528.1"/>
    <property type="molecule type" value="Genomic_DNA"/>
</dbReference>
<dbReference type="SUPFAM" id="SSF47323">
    <property type="entry name" value="Anticodon-binding domain of a subclass of class I aminoacyl-tRNA synthetases"/>
    <property type="match status" value="1"/>
</dbReference>
<keyword evidence="5 9" id="KW-0067">ATP-binding</keyword>
<dbReference type="PANTHER" id="PTHR11956:SF5">
    <property type="entry name" value="ARGININE--TRNA LIGASE, CYTOPLASMIC"/>
    <property type="match status" value="1"/>
</dbReference>
<comment type="similarity">
    <text evidence="1 9 10">Belongs to the class-I aminoacyl-tRNA synthetase family.</text>
</comment>
<evidence type="ECO:0000256" key="3">
    <source>
        <dbReference type="ARBA" id="ARBA00022598"/>
    </source>
</evidence>
<evidence type="ECO:0000256" key="10">
    <source>
        <dbReference type="RuleBase" id="RU363038"/>
    </source>
</evidence>
<dbReference type="Pfam" id="PF03485">
    <property type="entry name" value="Arg_tRNA_synt_N"/>
    <property type="match status" value="1"/>
</dbReference>
<gene>
    <name evidence="9 15" type="primary">argS</name>
    <name evidence="15" type="ORF">Pan44_35720</name>
</gene>
<comment type="catalytic activity">
    <reaction evidence="8 9">
        <text>tRNA(Arg) + L-arginine + ATP = L-arginyl-tRNA(Arg) + AMP + diphosphate</text>
        <dbReference type="Rhea" id="RHEA:20301"/>
        <dbReference type="Rhea" id="RHEA-COMP:9658"/>
        <dbReference type="Rhea" id="RHEA-COMP:9673"/>
        <dbReference type="ChEBI" id="CHEBI:30616"/>
        <dbReference type="ChEBI" id="CHEBI:32682"/>
        <dbReference type="ChEBI" id="CHEBI:33019"/>
        <dbReference type="ChEBI" id="CHEBI:78442"/>
        <dbReference type="ChEBI" id="CHEBI:78513"/>
        <dbReference type="ChEBI" id="CHEBI:456215"/>
        <dbReference type="EC" id="6.1.1.19"/>
    </reaction>
</comment>
<dbReference type="InterPro" id="IPR001412">
    <property type="entry name" value="aa-tRNA-synth_I_CS"/>
</dbReference>
<evidence type="ECO:0000256" key="5">
    <source>
        <dbReference type="ARBA" id="ARBA00022840"/>
    </source>
</evidence>
<keyword evidence="3 9" id="KW-0436">Ligase</keyword>
<keyword evidence="2 9" id="KW-0963">Cytoplasm</keyword>
<dbReference type="SMART" id="SM00836">
    <property type="entry name" value="DALR_1"/>
    <property type="match status" value="1"/>
</dbReference>
<evidence type="ECO:0000256" key="2">
    <source>
        <dbReference type="ARBA" id="ARBA00022490"/>
    </source>
</evidence>
<dbReference type="RefSeq" id="WP_145031403.1">
    <property type="nucleotide sequence ID" value="NZ_CP036271.1"/>
</dbReference>
<dbReference type="CDD" id="cd07956">
    <property type="entry name" value="Anticodon_Ia_Arg"/>
    <property type="match status" value="1"/>
</dbReference>
<dbReference type="Gene3D" id="1.10.730.10">
    <property type="entry name" value="Isoleucyl-tRNA Synthetase, Domain 1"/>
    <property type="match status" value="1"/>
</dbReference>
<feature type="compositionally biased region" description="Basic and acidic residues" evidence="12">
    <location>
        <begin position="474"/>
        <end position="485"/>
    </location>
</feature>
<evidence type="ECO:0000259" key="13">
    <source>
        <dbReference type="SMART" id="SM00836"/>
    </source>
</evidence>
<keyword evidence="11" id="KW-0175">Coiled coil</keyword>
<dbReference type="FunCoup" id="A0A517SHB7">
    <property type="interactions" value="516"/>
</dbReference>
<dbReference type="EC" id="6.1.1.19" evidence="9"/>
<feature type="region of interest" description="Disordered" evidence="12">
    <location>
        <begin position="474"/>
        <end position="493"/>
    </location>
</feature>
<dbReference type="InterPro" id="IPR009080">
    <property type="entry name" value="tRNAsynth_Ia_anticodon-bd"/>
</dbReference>
<proteinExistence type="inferred from homology"/>
<dbReference type="SMART" id="SM01016">
    <property type="entry name" value="Arg_tRNA_synt_N"/>
    <property type="match status" value="1"/>
</dbReference>
<keyword evidence="7 9" id="KW-0030">Aminoacyl-tRNA synthetase</keyword>
<name>A0A517SHB7_9PLAN</name>
<dbReference type="AlphaFoldDB" id="A0A517SHB7"/>
<dbReference type="InterPro" id="IPR001278">
    <property type="entry name" value="Arg-tRNA-ligase"/>
</dbReference>